<dbReference type="Gene3D" id="3.30.710.10">
    <property type="entry name" value="Potassium Channel Kv1.1, Chain A"/>
    <property type="match status" value="1"/>
</dbReference>
<dbReference type="CDD" id="cd18186">
    <property type="entry name" value="BTB_POZ_ZBTB_KLHL-like"/>
    <property type="match status" value="1"/>
</dbReference>
<comment type="caution">
    <text evidence="2">The sequence shown here is derived from an EMBL/GenBank/DDBJ whole genome shotgun (WGS) entry which is preliminary data.</text>
</comment>
<dbReference type="PANTHER" id="PTHR24413">
    <property type="entry name" value="SPECKLE-TYPE POZ PROTEIN"/>
    <property type="match status" value="1"/>
</dbReference>
<dbReference type="Pfam" id="PF00651">
    <property type="entry name" value="BTB"/>
    <property type="match status" value="1"/>
</dbReference>
<evidence type="ECO:0000313" key="2">
    <source>
        <dbReference type="EMBL" id="GIX82541.1"/>
    </source>
</evidence>
<keyword evidence="3" id="KW-1185">Reference proteome</keyword>
<organism evidence="2 3">
    <name type="scientific">Caerostris darwini</name>
    <dbReference type="NCBI Taxonomy" id="1538125"/>
    <lineage>
        <taxon>Eukaryota</taxon>
        <taxon>Metazoa</taxon>
        <taxon>Ecdysozoa</taxon>
        <taxon>Arthropoda</taxon>
        <taxon>Chelicerata</taxon>
        <taxon>Arachnida</taxon>
        <taxon>Araneae</taxon>
        <taxon>Araneomorphae</taxon>
        <taxon>Entelegynae</taxon>
        <taxon>Araneoidea</taxon>
        <taxon>Araneidae</taxon>
        <taxon>Caerostris</taxon>
    </lineage>
</organism>
<name>A0AAV4NFQ1_9ARAC</name>
<reference evidence="2 3" key="1">
    <citation type="submission" date="2021-06" db="EMBL/GenBank/DDBJ databases">
        <title>Caerostris darwini draft genome.</title>
        <authorList>
            <person name="Kono N."/>
            <person name="Arakawa K."/>
        </authorList>
    </citation>
    <scope>NUCLEOTIDE SEQUENCE [LARGE SCALE GENOMIC DNA]</scope>
</reference>
<dbReference type="EMBL" id="BPLQ01001530">
    <property type="protein sequence ID" value="GIX82541.1"/>
    <property type="molecule type" value="Genomic_DNA"/>
</dbReference>
<dbReference type="PROSITE" id="PS50097">
    <property type="entry name" value="BTB"/>
    <property type="match status" value="1"/>
</dbReference>
<dbReference type="InterPro" id="IPR011333">
    <property type="entry name" value="SKP1/BTB/POZ_sf"/>
</dbReference>
<dbReference type="SUPFAM" id="SSF54695">
    <property type="entry name" value="POZ domain"/>
    <property type="match status" value="1"/>
</dbReference>
<accession>A0AAV4NFQ1</accession>
<gene>
    <name evidence="2" type="primary">AVEN_144180_1</name>
    <name evidence="2" type="ORF">CDAR_287571</name>
</gene>
<protein>
    <submittedName>
        <fullName evidence="2">BTB domain-containing protein</fullName>
    </submittedName>
</protein>
<evidence type="ECO:0000259" key="1">
    <source>
        <dbReference type="PROSITE" id="PS50097"/>
    </source>
</evidence>
<feature type="domain" description="BTB" evidence="1">
    <location>
        <begin position="40"/>
        <end position="104"/>
    </location>
</feature>
<dbReference type="AlphaFoldDB" id="A0AAV4NFQ1"/>
<dbReference type="InterPro" id="IPR000210">
    <property type="entry name" value="BTB/POZ_dom"/>
</dbReference>
<dbReference type="Proteomes" id="UP001054837">
    <property type="component" value="Unassembled WGS sequence"/>
</dbReference>
<evidence type="ECO:0000313" key="3">
    <source>
        <dbReference type="Proteomes" id="UP001054837"/>
    </source>
</evidence>
<proteinExistence type="predicted"/>
<dbReference type="SMART" id="SM00225">
    <property type="entry name" value="BTB"/>
    <property type="match status" value="1"/>
</dbReference>
<sequence>MSTETNQQNEKTKPEQQRWQSGIKSLEGGIAYLYQTKEFADIQLVVGARKFKAHRLILAARSPEFFKLLLEKQSDSSLTTIEIIDDIPEDGFEYLLRYIYTDELGNLSVDAVAEAYRAAAKFGQKGLMKLCEKRLAELEITCNNVCTILDQFSDIESIKKRCLIFLKNNSLSVLTSENLEEASTNTLWIMFDGGYFKHAPPITRLRSAIRWASSQLATKGDYKLVRDLLLNPRPILGRCGIDKLNVPELQKALAQYENLITAEEGFQFFMNSQFSSGSKRLPAWCKIDD</sequence>